<dbReference type="InterPro" id="IPR020946">
    <property type="entry name" value="Flavin_mOase-like"/>
</dbReference>
<evidence type="ECO:0000313" key="5">
    <source>
        <dbReference type="EMBL" id="OCK73377.1"/>
    </source>
</evidence>
<reference evidence="5 6" key="1">
    <citation type="journal article" date="2016" name="Nat. Commun.">
        <title>Ectomycorrhizal ecology is imprinted in the genome of the dominant symbiotic fungus Cenococcum geophilum.</title>
        <authorList>
            <consortium name="DOE Joint Genome Institute"/>
            <person name="Peter M."/>
            <person name="Kohler A."/>
            <person name="Ohm R.A."/>
            <person name="Kuo A."/>
            <person name="Krutzmann J."/>
            <person name="Morin E."/>
            <person name="Arend M."/>
            <person name="Barry K.W."/>
            <person name="Binder M."/>
            <person name="Choi C."/>
            <person name="Clum A."/>
            <person name="Copeland A."/>
            <person name="Grisel N."/>
            <person name="Haridas S."/>
            <person name="Kipfer T."/>
            <person name="LaButti K."/>
            <person name="Lindquist E."/>
            <person name="Lipzen A."/>
            <person name="Maire R."/>
            <person name="Meier B."/>
            <person name="Mihaltcheva S."/>
            <person name="Molinier V."/>
            <person name="Murat C."/>
            <person name="Poggeler S."/>
            <person name="Quandt C.A."/>
            <person name="Sperisen C."/>
            <person name="Tritt A."/>
            <person name="Tisserant E."/>
            <person name="Crous P.W."/>
            <person name="Henrissat B."/>
            <person name="Nehls U."/>
            <person name="Egli S."/>
            <person name="Spatafora J.W."/>
            <person name="Grigoriev I.V."/>
            <person name="Martin F.M."/>
        </authorList>
    </citation>
    <scope>NUCLEOTIDE SEQUENCE [LARGE SCALE GENOMIC DNA]</scope>
    <source>
        <strain evidence="5 6">CBS 459.81</strain>
    </source>
</reference>
<sequence length="531" mass="58980">MSLNVKEVDALVVGGGFGGIRLVNLLRNKLGLNTVVAIEKGSDLGGTWYWNQYPGAQTDTESWVYRFSDDRDPPKWNTRYLKAKDLQEQIVDTAKKTNVLKDYVFENEVVSAHYDAASNRWNVATDKGLHFSATYFLTALGILTNPYTPKFPGIDSFKGLSFHSARWPKGLDVTGKRVAVIGTGPSGSQITGTIHPLVKHITVFQQRAQYIVPVNDRPVSEEEKKEIYKNYDSIWNTVFDSLFAMGFVESKKSALEASEAERKEVYERIWNKGGGFRFFFETFNDIGTNVDANETAAAFVRGKIAEIVKDPETAKLLQPKGHYGGRPLCTQGYYEAFNESNVSLVDIADNPVTKITPTGLELKDGQAYEFDIIVYATGFDGVDGAYHNIDISGRNGFKLTEAWKGGANALYGVSVAEFPNFFTVTGPGGPFANMLPSIELQGEFIVELIGEAKRRGYKTVEADAKAQEQWAKTVQAISQATVFDKVKSWIQNDNVNGKKKYSAFFLAGLQNYRTKLAEEANTKYPAFVFAN</sequence>
<dbReference type="GO" id="GO:0004499">
    <property type="term" value="F:N,N-dimethylaniline monooxygenase activity"/>
    <property type="evidence" value="ECO:0007669"/>
    <property type="project" value="InterPro"/>
</dbReference>
<keyword evidence="6" id="KW-1185">Reference proteome</keyword>
<keyword evidence="4" id="KW-0560">Oxidoreductase</keyword>
<organism evidence="5 6">
    <name type="scientific">Lepidopterella palustris CBS 459.81</name>
    <dbReference type="NCBI Taxonomy" id="1314670"/>
    <lineage>
        <taxon>Eukaryota</taxon>
        <taxon>Fungi</taxon>
        <taxon>Dikarya</taxon>
        <taxon>Ascomycota</taxon>
        <taxon>Pezizomycotina</taxon>
        <taxon>Dothideomycetes</taxon>
        <taxon>Pleosporomycetidae</taxon>
        <taxon>Mytilinidiales</taxon>
        <taxon>Argynnaceae</taxon>
        <taxon>Lepidopterella</taxon>
    </lineage>
</organism>
<keyword evidence="3" id="KW-0521">NADP</keyword>
<evidence type="ECO:0000256" key="1">
    <source>
        <dbReference type="ARBA" id="ARBA00022630"/>
    </source>
</evidence>
<dbReference type="AlphaFoldDB" id="A0A8E2DX86"/>
<dbReference type="EMBL" id="KV745801">
    <property type="protein sequence ID" value="OCK73377.1"/>
    <property type="molecule type" value="Genomic_DNA"/>
</dbReference>
<gene>
    <name evidence="5" type="ORF">K432DRAFT_410745</name>
</gene>
<evidence type="ECO:0000256" key="3">
    <source>
        <dbReference type="ARBA" id="ARBA00022857"/>
    </source>
</evidence>
<dbReference type="InterPro" id="IPR036188">
    <property type="entry name" value="FAD/NAD-bd_sf"/>
</dbReference>
<name>A0A8E2DX86_9PEZI</name>
<keyword evidence="1" id="KW-0285">Flavoprotein</keyword>
<keyword evidence="2" id="KW-0274">FAD</keyword>
<dbReference type="GO" id="GO:0050661">
    <property type="term" value="F:NADP binding"/>
    <property type="evidence" value="ECO:0007669"/>
    <property type="project" value="InterPro"/>
</dbReference>
<accession>A0A8E2DX86</accession>
<evidence type="ECO:0000256" key="4">
    <source>
        <dbReference type="ARBA" id="ARBA00023002"/>
    </source>
</evidence>
<dbReference type="Pfam" id="PF00743">
    <property type="entry name" value="FMO-like"/>
    <property type="match status" value="1"/>
</dbReference>
<dbReference type="SUPFAM" id="SSF51905">
    <property type="entry name" value="FAD/NAD(P)-binding domain"/>
    <property type="match status" value="2"/>
</dbReference>
<dbReference type="PANTHER" id="PTHR43098:SF5">
    <property type="entry name" value="DUAL-FUNCTIONAL MONOOXYGENASE_METHYLTRANSFERASE PSOF"/>
    <property type="match status" value="1"/>
</dbReference>
<dbReference type="Gene3D" id="3.50.50.60">
    <property type="entry name" value="FAD/NAD(P)-binding domain"/>
    <property type="match status" value="2"/>
</dbReference>
<evidence type="ECO:0000313" key="6">
    <source>
        <dbReference type="Proteomes" id="UP000250266"/>
    </source>
</evidence>
<dbReference type="PANTHER" id="PTHR43098">
    <property type="entry name" value="L-ORNITHINE N(5)-MONOOXYGENASE-RELATED"/>
    <property type="match status" value="1"/>
</dbReference>
<evidence type="ECO:0000256" key="2">
    <source>
        <dbReference type="ARBA" id="ARBA00022827"/>
    </source>
</evidence>
<dbReference type="OrthoDB" id="66881at2759"/>
<protein>
    <submittedName>
        <fullName evidence="5">FAD/NAD(P)-binding domain-containing protein</fullName>
    </submittedName>
</protein>
<dbReference type="GO" id="GO:0050660">
    <property type="term" value="F:flavin adenine dinucleotide binding"/>
    <property type="evidence" value="ECO:0007669"/>
    <property type="project" value="InterPro"/>
</dbReference>
<proteinExistence type="predicted"/>
<dbReference type="InterPro" id="IPR050775">
    <property type="entry name" value="FAD-binding_Monooxygenases"/>
</dbReference>
<dbReference type="Proteomes" id="UP000250266">
    <property type="component" value="Unassembled WGS sequence"/>
</dbReference>